<evidence type="ECO:0000256" key="1">
    <source>
        <dbReference type="SAM" id="MobiDB-lite"/>
    </source>
</evidence>
<feature type="compositionally biased region" description="Basic residues" evidence="1">
    <location>
        <begin position="84"/>
        <end position="94"/>
    </location>
</feature>
<proteinExistence type="predicted"/>
<evidence type="ECO:0000313" key="2">
    <source>
        <dbReference type="EMBL" id="KAF2640932.1"/>
    </source>
</evidence>
<gene>
    <name evidence="2" type="ORF">P280DRAFT_518271</name>
</gene>
<reference evidence="2" key="1">
    <citation type="journal article" date="2020" name="Stud. Mycol.">
        <title>101 Dothideomycetes genomes: a test case for predicting lifestyles and emergence of pathogens.</title>
        <authorList>
            <person name="Haridas S."/>
            <person name="Albert R."/>
            <person name="Binder M."/>
            <person name="Bloem J."/>
            <person name="Labutti K."/>
            <person name="Salamov A."/>
            <person name="Andreopoulos B."/>
            <person name="Baker S."/>
            <person name="Barry K."/>
            <person name="Bills G."/>
            <person name="Bluhm B."/>
            <person name="Cannon C."/>
            <person name="Castanera R."/>
            <person name="Culley D."/>
            <person name="Daum C."/>
            <person name="Ezra D."/>
            <person name="Gonzalez J."/>
            <person name="Henrissat B."/>
            <person name="Kuo A."/>
            <person name="Liang C."/>
            <person name="Lipzen A."/>
            <person name="Lutzoni F."/>
            <person name="Magnuson J."/>
            <person name="Mondo S."/>
            <person name="Nolan M."/>
            <person name="Ohm R."/>
            <person name="Pangilinan J."/>
            <person name="Park H.-J."/>
            <person name="Ramirez L."/>
            <person name="Alfaro M."/>
            <person name="Sun H."/>
            <person name="Tritt A."/>
            <person name="Yoshinaga Y."/>
            <person name="Zwiers L.-H."/>
            <person name="Turgeon B."/>
            <person name="Goodwin S."/>
            <person name="Spatafora J."/>
            <person name="Crous P."/>
            <person name="Grigoriev I."/>
        </authorList>
    </citation>
    <scope>NUCLEOTIDE SEQUENCE</scope>
    <source>
        <strain evidence="2">CBS 473.64</strain>
    </source>
</reference>
<dbReference type="EMBL" id="MU006784">
    <property type="protein sequence ID" value="KAF2640932.1"/>
    <property type="molecule type" value="Genomic_DNA"/>
</dbReference>
<name>A0A6A6S198_9PLEO</name>
<accession>A0A6A6S198</accession>
<feature type="region of interest" description="Disordered" evidence="1">
    <location>
        <begin position="35"/>
        <end position="232"/>
    </location>
</feature>
<feature type="region of interest" description="Disordered" evidence="1">
    <location>
        <begin position="1"/>
        <end position="21"/>
    </location>
</feature>
<sequence length="400" mass="41760">MVNRAPSSSASDSAIDVADSSDAGHINQPIAAAADASVVATMESEAGADSGRASRNSARHRNDDHFIEPALVETNLDNTPSKLSIKKKPGRKRNSSGIFVKKDMPEPKKARVSAASKATRGGRRGRTRLSNAKISDSSEEARSADPTAPIEEENGVGTPEATTVTGTNTPGIESTRLSTETSEYVPNKASTRGTTEDTGDVSMVDASDFDGGARDEQTEAPGSARESSFVRQPDMDKATVHAAAMEFVQQGLAEAAKTRTPSPAAQEDHVVHASTPEPKPVQPIEPVQAAVQASVAADTSSGASVPQPATAATLATSTSSGASVTQPAVTLATGTVEFLVRVHTSTGQVELPVPEVFLSDNIKLASRAHKYVEYKRGKEAKGAVAVSFEQWNEIVDGIDM</sequence>
<feature type="compositionally biased region" description="Basic and acidic residues" evidence="1">
    <location>
        <begin position="100"/>
        <end position="109"/>
    </location>
</feature>
<organism evidence="2 3">
    <name type="scientific">Massarina eburnea CBS 473.64</name>
    <dbReference type="NCBI Taxonomy" id="1395130"/>
    <lineage>
        <taxon>Eukaryota</taxon>
        <taxon>Fungi</taxon>
        <taxon>Dikarya</taxon>
        <taxon>Ascomycota</taxon>
        <taxon>Pezizomycotina</taxon>
        <taxon>Dothideomycetes</taxon>
        <taxon>Pleosporomycetidae</taxon>
        <taxon>Pleosporales</taxon>
        <taxon>Massarineae</taxon>
        <taxon>Massarinaceae</taxon>
        <taxon>Massarina</taxon>
    </lineage>
</organism>
<keyword evidence="3" id="KW-1185">Reference proteome</keyword>
<feature type="compositionally biased region" description="Low complexity" evidence="1">
    <location>
        <begin position="7"/>
        <end position="21"/>
    </location>
</feature>
<dbReference type="Proteomes" id="UP000799753">
    <property type="component" value="Unassembled WGS sequence"/>
</dbReference>
<protein>
    <submittedName>
        <fullName evidence="2">Uncharacterized protein</fullName>
    </submittedName>
</protein>
<feature type="compositionally biased region" description="Polar residues" evidence="1">
    <location>
        <begin position="160"/>
        <end position="193"/>
    </location>
</feature>
<dbReference type="AlphaFoldDB" id="A0A6A6S198"/>
<evidence type="ECO:0000313" key="3">
    <source>
        <dbReference type="Proteomes" id="UP000799753"/>
    </source>
</evidence>